<evidence type="ECO:0000313" key="2">
    <source>
        <dbReference type="Proteomes" id="UP001055811"/>
    </source>
</evidence>
<protein>
    <submittedName>
        <fullName evidence="1">Uncharacterized protein</fullName>
    </submittedName>
</protein>
<dbReference type="Proteomes" id="UP001055811">
    <property type="component" value="Linkage Group LG02"/>
</dbReference>
<dbReference type="EMBL" id="CM042010">
    <property type="protein sequence ID" value="KAI3781729.1"/>
    <property type="molecule type" value="Genomic_DNA"/>
</dbReference>
<reference evidence="1 2" key="2">
    <citation type="journal article" date="2022" name="Mol. Ecol. Resour.">
        <title>The genomes of chicory, endive, great burdock and yacon provide insights into Asteraceae paleo-polyploidization history and plant inulin production.</title>
        <authorList>
            <person name="Fan W."/>
            <person name="Wang S."/>
            <person name="Wang H."/>
            <person name="Wang A."/>
            <person name="Jiang F."/>
            <person name="Liu H."/>
            <person name="Zhao H."/>
            <person name="Xu D."/>
            <person name="Zhang Y."/>
        </authorList>
    </citation>
    <scope>NUCLEOTIDE SEQUENCE [LARGE SCALE GENOMIC DNA]</scope>
    <source>
        <strain evidence="2">cv. Punajuju</strain>
        <tissue evidence="1">Leaves</tissue>
    </source>
</reference>
<keyword evidence="2" id="KW-1185">Reference proteome</keyword>
<comment type="caution">
    <text evidence="1">The sequence shown here is derived from an EMBL/GenBank/DDBJ whole genome shotgun (WGS) entry which is preliminary data.</text>
</comment>
<reference evidence="2" key="1">
    <citation type="journal article" date="2022" name="Mol. Ecol. Resour.">
        <title>The genomes of chicory, endive, great burdock and yacon provide insights into Asteraceae palaeo-polyploidization history and plant inulin production.</title>
        <authorList>
            <person name="Fan W."/>
            <person name="Wang S."/>
            <person name="Wang H."/>
            <person name="Wang A."/>
            <person name="Jiang F."/>
            <person name="Liu H."/>
            <person name="Zhao H."/>
            <person name="Xu D."/>
            <person name="Zhang Y."/>
        </authorList>
    </citation>
    <scope>NUCLEOTIDE SEQUENCE [LARGE SCALE GENOMIC DNA]</scope>
    <source>
        <strain evidence="2">cv. Punajuju</strain>
    </source>
</reference>
<proteinExistence type="predicted"/>
<name>A0ACB9GE63_CICIN</name>
<sequence>MRIAEISSPDLRQTQSQDPKSDLLCKLEALTTEIERHSPESPLLESVPAALRHGLTQLTSLAPFQNSVKLQIWKLSYRLWNACVDLFNFVRSSSSKITEEHAKLRQVSADLLFLVVDVSGVPSPYFKCASFFYKTGIIWHDLRRYDLASNCFEKATDLTSKVEITNVSDREERRLLLDLNISRSKTAWEVSDRNLAINLLNRSKRVLFGIAENYISLANQYMNFGKLVLSKNEATGVNEALKLMNEALELCEKGLRNVKKPDETLALKELKLKTLRFMAASHLQRDEFENVLKCVRVLRDGEKGEDHPSSSVLAMKAWLGLGRHGEAEKELKGMVVNKGIPEGVWVSAMESYLQAVGTSGAETAMTVFLGLLGRCHVSAGSAIRVVQRVISDCVNGEGAKVRAKLVAEFVSNDKFVALFAGDLAANQRSGMHALLWNCAADYFRSKDYEISAEMFEKSLLYVPHDIENRSLRAKGYRVLCLCHLGLSQLDRAQEYIDEAAKLEPNVACAFLKFKIYLQNNDHNGAITQIQAMPTCIDFTPEFLSLSAHEAIACRALSVAVNSLSHLLTFFSNGKPMPTTEVIVFRTLITILIQEPGKEPEVLKYMKRAHARFSDIGPERFFGTGEVGKREQNWFALNLWNIGLKSGQEKKYEVCGELFRMCAEYYGVKIDGEMEGNSSMVCKSMILAVSALLAGEKQSKNTLSDNEVKQAMELLERAGKILMSGSTKTHIDDDQNTRIEPHFYFIYTLSAYDLYRRLNATESKQLLLIKTYTNSKHCNPTYLLQIALNASEGPRPNSKIATLCLKTCISSLLSSSSPDYQTISLIIRKLISITGVHKGNADYDDDDDDDGGGGGGGGGGDGVYEMYKKASRIMVGLKAGEYPVEEGKWLAMTAWNRAALPVRLGQVVEANKWMDMGLELAGRVAGMDTYKACMEDFVSGVEKSRGNLVLGS</sequence>
<accession>A0ACB9GE63</accession>
<evidence type="ECO:0000313" key="1">
    <source>
        <dbReference type="EMBL" id="KAI3781729.1"/>
    </source>
</evidence>
<gene>
    <name evidence="1" type="ORF">L2E82_11752</name>
</gene>
<organism evidence="1 2">
    <name type="scientific">Cichorium intybus</name>
    <name type="common">Chicory</name>
    <dbReference type="NCBI Taxonomy" id="13427"/>
    <lineage>
        <taxon>Eukaryota</taxon>
        <taxon>Viridiplantae</taxon>
        <taxon>Streptophyta</taxon>
        <taxon>Embryophyta</taxon>
        <taxon>Tracheophyta</taxon>
        <taxon>Spermatophyta</taxon>
        <taxon>Magnoliopsida</taxon>
        <taxon>eudicotyledons</taxon>
        <taxon>Gunneridae</taxon>
        <taxon>Pentapetalae</taxon>
        <taxon>asterids</taxon>
        <taxon>campanulids</taxon>
        <taxon>Asterales</taxon>
        <taxon>Asteraceae</taxon>
        <taxon>Cichorioideae</taxon>
        <taxon>Cichorieae</taxon>
        <taxon>Cichoriinae</taxon>
        <taxon>Cichorium</taxon>
    </lineage>
</organism>